<evidence type="ECO:0000313" key="1">
    <source>
        <dbReference type="EMBL" id="MDR6100203.1"/>
    </source>
</evidence>
<name>A0AAJ2BA47_9HYPH</name>
<protein>
    <recommendedName>
        <fullName evidence="3">GAF domain-containing protein</fullName>
    </recommendedName>
</protein>
<evidence type="ECO:0000313" key="2">
    <source>
        <dbReference type="Proteomes" id="UP001255601"/>
    </source>
</evidence>
<reference evidence="1" key="1">
    <citation type="submission" date="2023-08" db="EMBL/GenBank/DDBJ databases">
        <title>Functional and genomic diversity of the sorghum phyllosphere microbiome.</title>
        <authorList>
            <person name="Shade A."/>
        </authorList>
    </citation>
    <scope>NUCLEOTIDE SEQUENCE</scope>
    <source>
        <strain evidence="1">SORGH_AS_0974</strain>
    </source>
</reference>
<accession>A0AAJ2BA47</accession>
<proteinExistence type="predicted"/>
<dbReference type="EMBL" id="JAVIZC010000001">
    <property type="protein sequence ID" value="MDR6100203.1"/>
    <property type="molecule type" value="Genomic_DNA"/>
</dbReference>
<dbReference type="AlphaFoldDB" id="A0AAJ2BA47"/>
<evidence type="ECO:0008006" key="3">
    <source>
        <dbReference type="Google" id="ProtNLM"/>
    </source>
</evidence>
<dbReference type="SUPFAM" id="SSF55781">
    <property type="entry name" value="GAF domain-like"/>
    <property type="match status" value="1"/>
</dbReference>
<comment type="caution">
    <text evidence="1">The sequence shown here is derived from an EMBL/GenBank/DDBJ whole genome shotgun (WGS) entry which is preliminary data.</text>
</comment>
<gene>
    <name evidence="1" type="ORF">QE369_000381</name>
</gene>
<organism evidence="1 2">
    <name type="scientific">Agrobacterium larrymoorei</name>
    <dbReference type="NCBI Taxonomy" id="160699"/>
    <lineage>
        <taxon>Bacteria</taxon>
        <taxon>Pseudomonadati</taxon>
        <taxon>Pseudomonadota</taxon>
        <taxon>Alphaproteobacteria</taxon>
        <taxon>Hyphomicrobiales</taxon>
        <taxon>Rhizobiaceae</taxon>
        <taxon>Rhizobium/Agrobacterium group</taxon>
        <taxon>Agrobacterium</taxon>
    </lineage>
</organism>
<dbReference type="RefSeq" id="WP_309769327.1">
    <property type="nucleotide sequence ID" value="NZ_JAVIZC010000001.1"/>
</dbReference>
<sequence>MNPDHILALADFGQAIANENQDVSAYAALEKLTQAVVGVKLFTVMEADMEAGISRRSYSSDPKSYPVSGSKPINRTHWFDIVHVERRPFVANTIAEIATVFPDHDQIWSLGCGSVVNLPIFIAGEFMGTVNLLHEELFYNPERVKQVTDMLQVPSMLALMTARHLRVDSKT</sequence>
<dbReference type="Proteomes" id="UP001255601">
    <property type="component" value="Unassembled WGS sequence"/>
</dbReference>